<keyword evidence="4" id="KW-1185">Reference proteome</keyword>
<protein>
    <submittedName>
        <fullName evidence="3">Uncharacterized protein</fullName>
    </submittedName>
</protein>
<comment type="caution">
    <text evidence="3">The sequence shown here is derived from an EMBL/GenBank/DDBJ whole genome shotgun (WGS) entry which is preliminary data.</text>
</comment>
<proteinExistence type="predicted"/>
<feature type="compositionally biased region" description="Polar residues" evidence="1">
    <location>
        <begin position="98"/>
        <end position="108"/>
    </location>
</feature>
<dbReference type="SUPFAM" id="SSF58104">
    <property type="entry name" value="Methyl-accepting chemotaxis protein (MCP) signaling domain"/>
    <property type="match status" value="1"/>
</dbReference>
<feature type="chain" id="PRO_5046183173" evidence="2">
    <location>
        <begin position="19"/>
        <end position="312"/>
    </location>
</feature>
<name>A0ABQ8FFC9_9FUNG</name>
<feature type="region of interest" description="Disordered" evidence="1">
    <location>
        <begin position="65"/>
        <end position="108"/>
    </location>
</feature>
<reference evidence="3 4" key="1">
    <citation type="submission" date="2021-02" db="EMBL/GenBank/DDBJ databases">
        <title>Variation within the Batrachochytrium salamandrivorans European outbreak.</title>
        <authorList>
            <person name="Kelly M."/>
            <person name="Pasmans F."/>
            <person name="Shea T.P."/>
            <person name="Munoz J.F."/>
            <person name="Carranza S."/>
            <person name="Cuomo C.A."/>
            <person name="Martel A."/>
        </authorList>
    </citation>
    <scope>NUCLEOTIDE SEQUENCE [LARGE SCALE GENOMIC DNA]</scope>
    <source>
        <strain evidence="3 4">AMFP18/2</strain>
    </source>
</reference>
<sequence length="312" mass="34346">MQFLCLFSFVVVASYAAALPQPAELSGKYSSNVNNDLVSGLEARSYQPVVDTLTDSVTLMSLKRRYDDSDESSEEDDDDSGQVPVTLSRATSGEDGKSGTSPLTDTTPKSTVWEIKTHFDKAEFGSLMLSSIIDEVENDFGNVPRNVKAAGETRGGPTGEGLIVYLSRALYISDKLKEWVNDFGRYVILVVYETFGCTDYSKTVRPLREATTTLTKEVRDLLKAINDGIKNITRKTGPFKVQFKSIHSSFERVFGSYGDYFAALQTQLAKFEGGKKIYKSLSDACASLLRFVEQQDGLYEAITGGNIVAIQK</sequence>
<evidence type="ECO:0000313" key="3">
    <source>
        <dbReference type="EMBL" id="KAH6597352.1"/>
    </source>
</evidence>
<evidence type="ECO:0000313" key="4">
    <source>
        <dbReference type="Proteomes" id="UP001648503"/>
    </source>
</evidence>
<feature type="compositionally biased region" description="Acidic residues" evidence="1">
    <location>
        <begin position="68"/>
        <end position="80"/>
    </location>
</feature>
<evidence type="ECO:0000256" key="1">
    <source>
        <dbReference type="SAM" id="MobiDB-lite"/>
    </source>
</evidence>
<gene>
    <name evidence="3" type="ORF">BASA50_004492</name>
</gene>
<dbReference type="Proteomes" id="UP001648503">
    <property type="component" value="Unassembled WGS sequence"/>
</dbReference>
<keyword evidence="2" id="KW-0732">Signal</keyword>
<evidence type="ECO:0000256" key="2">
    <source>
        <dbReference type="SAM" id="SignalP"/>
    </source>
</evidence>
<accession>A0ABQ8FFC9</accession>
<organism evidence="3 4">
    <name type="scientific">Batrachochytrium salamandrivorans</name>
    <dbReference type="NCBI Taxonomy" id="1357716"/>
    <lineage>
        <taxon>Eukaryota</taxon>
        <taxon>Fungi</taxon>
        <taxon>Fungi incertae sedis</taxon>
        <taxon>Chytridiomycota</taxon>
        <taxon>Chytridiomycota incertae sedis</taxon>
        <taxon>Chytridiomycetes</taxon>
        <taxon>Rhizophydiales</taxon>
        <taxon>Rhizophydiales incertae sedis</taxon>
        <taxon>Batrachochytrium</taxon>
    </lineage>
</organism>
<feature type="signal peptide" evidence="2">
    <location>
        <begin position="1"/>
        <end position="18"/>
    </location>
</feature>
<dbReference type="EMBL" id="JAFCIX010000145">
    <property type="protein sequence ID" value="KAH6597352.1"/>
    <property type="molecule type" value="Genomic_DNA"/>
</dbReference>